<protein>
    <submittedName>
        <fullName evidence="1">Uncharacterized protein</fullName>
    </submittedName>
</protein>
<dbReference type="EMBL" id="FODT01000009">
    <property type="protein sequence ID" value="SEP17143.1"/>
    <property type="molecule type" value="Genomic_DNA"/>
</dbReference>
<proteinExistence type="predicted"/>
<evidence type="ECO:0000313" key="2">
    <source>
        <dbReference type="Proteomes" id="UP000199615"/>
    </source>
</evidence>
<gene>
    <name evidence="1" type="ORF">SAMN05444123_109120</name>
</gene>
<dbReference type="Proteomes" id="UP000199615">
    <property type="component" value="Unassembled WGS sequence"/>
</dbReference>
<dbReference type="RefSeq" id="WP_011579878.1">
    <property type="nucleotide sequence ID" value="NZ_FODT01000009.1"/>
</dbReference>
<evidence type="ECO:0000313" key="1">
    <source>
        <dbReference type="EMBL" id="SEP17143.1"/>
    </source>
</evidence>
<keyword evidence="2" id="KW-1185">Reference proteome</keyword>
<sequence length="250" mass="28090">MASGFHVPDGNEALRSDIPAIVELIERTARWVHPDTFRALPVWAPHTARGRPLFDAAWTRRYTNTRKLTGVTAEKFEGNVAALNALVAALDVASPRPKNWTVCHIWGYDDPSFAQGSSVVQDPRYFSCVANMVWLPTSLKGFTDTLPEIKAMLRVCAFHLYGWACEHEAVAEQAEQVRSGWTPPDYPKSWPNADRRGVLPPGTAPFTPRIEREIEKRKSKIRSALASANLLHYPKTEVENVLKFWKVDLG</sequence>
<accession>A0A1H8VPD5</accession>
<reference evidence="2" key="1">
    <citation type="submission" date="2016-10" db="EMBL/GenBank/DDBJ databases">
        <authorList>
            <person name="Varghese N."/>
            <person name="Submissions S."/>
        </authorList>
    </citation>
    <scope>NUCLEOTIDE SEQUENCE [LARGE SCALE GENOMIC DNA]</scope>
    <source>
        <strain evidence="2">DSM 123</strain>
    </source>
</reference>
<organism evidence="1 2">
    <name type="scientific">Rhodopseudomonas pseudopalustris</name>
    <dbReference type="NCBI Taxonomy" id="1513892"/>
    <lineage>
        <taxon>Bacteria</taxon>
        <taxon>Pseudomonadati</taxon>
        <taxon>Pseudomonadota</taxon>
        <taxon>Alphaproteobacteria</taxon>
        <taxon>Hyphomicrobiales</taxon>
        <taxon>Nitrobacteraceae</taxon>
        <taxon>Rhodopseudomonas</taxon>
    </lineage>
</organism>
<name>A0A1H8VPD5_9BRAD</name>
<dbReference type="OrthoDB" id="8365235at2"/>
<dbReference type="AlphaFoldDB" id="A0A1H8VPD5"/>